<dbReference type="InterPro" id="IPR016292">
    <property type="entry name" value="Epoxide_hydrolase"/>
</dbReference>
<keyword evidence="3" id="KW-0378">Hydrolase</keyword>
<dbReference type="InterPro" id="IPR029058">
    <property type="entry name" value="AB_hydrolase_fold"/>
</dbReference>
<dbReference type="STRING" id="2512241.A0A553IFJ9"/>
<dbReference type="PIRSF" id="PIRSF001112">
    <property type="entry name" value="Epoxide_hydrolase"/>
    <property type="match status" value="1"/>
</dbReference>
<dbReference type="Pfam" id="PF06441">
    <property type="entry name" value="EHN"/>
    <property type="match status" value="1"/>
</dbReference>
<dbReference type="OrthoDB" id="7130006at2759"/>
<sequence>MADEIKPFTINVPDDALEDLRERLRRARLPDELEDVGNDMGAPLKDVKRIATYWAEKYDWRKAEAELNKLPHFTTTLQATGFEPLNVHFVHVRSSRDDAVPLLFAHGWPGSFLEATKILKPLAEPEDASQPAFHVVVPSLPGYGFSEGSKKRGFTADQHGEVFHLLMMRLGYEEYATQGGDWGWLITRAMGRRYAPKHIKAQHLNLDHFPQPTLIKSPLVFIRTLVSAFITGFSEREKKGFARSKWFKDEGQGYFGVQSTKPQTLGYGLADSPIAVLAWIYEKLVDWTDNYPWTEEEVCTWISIYWFSTAGPRLSLQLYYEIAHAKKDPKILKEKEAKGIWVSDAEDLTVWQDVKVGLGHFPGDILSLPGWWGYGLGNIIYEKNHERGGHFAAWEHPDGLVGDLRAMFGPNGGAKGSVKTKTSS</sequence>
<evidence type="ECO:0000256" key="2">
    <source>
        <dbReference type="ARBA" id="ARBA00022797"/>
    </source>
</evidence>
<dbReference type="InterPro" id="IPR000639">
    <property type="entry name" value="Epox_hydrolase-like"/>
</dbReference>
<dbReference type="Gene3D" id="3.40.50.1820">
    <property type="entry name" value="alpha/beta hydrolase"/>
    <property type="match status" value="1"/>
</dbReference>
<proteinExistence type="inferred from homology"/>
<dbReference type="PANTHER" id="PTHR21661:SF35">
    <property type="entry name" value="EPOXIDE HYDROLASE"/>
    <property type="match status" value="1"/>
</dbReference>
<evidence type="ECO:0000313" key="5">
    <source>
        <dbReference type="EMBL" id="TRX98967.1"/>
    </source>
</evidence>
<dbReference type="AlphaFoldDB" id="A0A553IFJ9"/>
<keyword evidence="6" id="KW-1185">Reference proteome</keyword>
<comment type="similarity">
    <text evidence="1">Belongs to the peptidase S33 family.</text>
</comment>
<dbReference type="InterPro" id="IPR010497">
    <property type="entry name" value="Epoxide_hydro_N"/>
</dbReference>
<name>A0A553IFJ9_9PEZI</name>
<evidence type="ECO:0000256" key="3">
    <source>
        <dbReference type="ARBA" id="ARBA00022801"/>
    </source>
</evidence>
<dbReference type="EMBL" id="VFLP01000001">
    <property type="protein sequence ID" value="TRX98967.1"/>
    <property type="molecule type" value="Genomic_DNA"/>
</dbReference>
<evidence type="ECO:0000259" key="4">
    <source>
        <dbReference type="Pfam" id="PF06441"/>
    </source>
</evidence>
<dbReference type="Proteomes" id="UP000319160">
    <property type="component" value="Unassembled WGS sequence"/>
</dbReference>
<dbReference type="PRINTS" id="PR00412">
    <property type="entry name" value="EPOXHYDRLASE"/>
</dbReference>
<accession>A0A553IFJ9</accession>
<dbReference type="PANTHER" id="PTHR21661">
    <property type="entry name" value="EPOXIDE HYDROLASE 1-RELATED"/>
    <property type="match status" value="1"/>
</dbReference>
<dbReference type="GO" id="GO:0004301">
    <property type="term" value="F:epoxide hydrolase activity"/>
    <property type="evidence" value="ECO:0007669"/>
    <property type="project" value="TreeGrafter"/>
</dbReference>
<feature type="domain" description="Epoxide hydrolase N-terminal" evidence="4">
    <location>
        <begin position="5"/>
        <end position="114"/>
    </location>
</feature>
<evidence type="ECO:0000256" key="1">
    <source>
        <dbReference type="ARBA" id="ARBA00010088"/>
    </source>
</evidence>
<evidence type="ECO:0000313" key="6">
    <source>
        <dbReference type="Proteomes" id="UP000319160"/>
    </source>
</evidence>
<gene>
    <name evidence="5" type="ORF">FHL15_000309</name>
</gene>
<organism evidence="5 6">
    <name type="scientific">Xylaria flabelliformis</name>
    <dbReference type="NCBI Taxonomy" id="2512241"/>
    <lineage>
        <taxon>Eukaryota</taxon>
        <taxon>Fungi</taxon>
        <taxon>Dikarya</taxon>
        <taxon>Ascomycota</taxon>
        <taxon>Pezizomycotina</taxon>
        <taxon>Sordariomycetes</taxon>
        <taxon>Xylariomycetidae</taxon>
        <taxon>Xylariales</taxon>
        <taxon>Xylariaceae</taxon>
        <taxon>Xylaria</taxon>
    </lineage>
</organism>
<comment type="caution">
    <text evidence="5">The sequence shown here is derived from an EMBL/GenBank/DDBJ whole genome shotgun (WGS) entry which is preliminary data.</text>
</comment>
<dbReference type="SUPFAM" id="SSF53474">
    <property type="entry name" value="alpha/beta-Hydrolases"/>
    <property type="match status" value="1"/>
</dbReference>
<protein>
    <recommendedName>
        <fullName evidence="4">Epoxide hydrolase N-terminal domain-containing protein</fullName>
    </recommendedName>
</protein>
<reference evidence="6" key="1">
    <citation type="submission" date="2019-06" db="EMBL/GenBank/DDBJ databases">
        <title>Draft genome sequence of the griseofulvin-producing fungus Xylaria cubensis strain G536.</title>
        <authorList>
            <person name="Mead M.E."/>
            <person name="Raja H.A."/>
            <person name="Steenwyk J.L."/>
            <person name="Knowles S.L."/>
            <person name="Oberlies N.H."/>
            <person name="Rokas A."/>
        </authorList>
    </citation>
    <scope>NUCLEOTIDE SEQUENCE [LARGE SCALE GENOMIC DNA]</scope>
    <source>
        <strain evidence="6">G536</strain>
    </source>
</reference>
<dbReference type="GO" id="GO:0097176">
    <property type="term" value="P:epoxide metabolic process"/>
    <property type="evidence" value="ECO:0007669"/>
    <property type="project" value="TreeGrafter"/>
</dbReference>
<keyword evidence="2" id="KW-0058">Aromatic hydrocarbons catabolism</keyword>